<proteinExistence type="predicted"/>
<name>A0AAD3SQE6_NEPGR</name>
<reference evidence="2" key="1">
    <citation type="submission" date="2023-05" db="EMBL/GenBank/DDBJ databases">
        <title>Nepenthes gracilis genome sequencing.</title>
        <authorList>
            <person name="Fukushima K."/>
        </authorList>
    </citation>
    <scope>NUCLEOTIDE SEQUENCE</scope>
    <source>
        <strain evidence="2">SING2019-196</strain>
    </source>
</reference>
<accession>A0AAD3SQE6</accession>
<dbReference type="EMBL" id="BSYO01000015">
    <property type="protein sequence ID" value="GMH15187.1"/>
    <property type="molecule type" value="Genomic_DNA"/>
</dbReference>
<keyword evidence="3" id="KW-1185">Reference proteome</keyword>
<evidence type="ECO:0000313" key="3">
    <source>
        <dbReference type="Proteomes" id="UP001279734"/>
    </source>
</evidence>
<feature type="region of interest" description="Disordered" evidence="1">
    <location>
        <begin position="160"/>
        <end position="179"/>
    </location>
</feature>
<sequence>MSNKTKIADAWKRLQSYHETHPQEDDAIEEDITTDGYTYSLRIPGMRGSADVASIIYNGCLEIKVKAKGGGAGGEPSSCSIVKQRRLGYHGKISSTTVSGAGFYMVDVTPLGATISKPTITAGAPCPWGDSVMATIKNFLVDHRDHLFGTAFQKQLRFEQSDPTPRHLESAVPSSEGCPRSRTQIILSRCVSELG</sequence>
<gene>
    <name evidence="2" type="ORF">Nepgr_017028</name>
</gene>
<dbReference type="Proteomes" id="UP001279734">
    <property type="component" value="Unassembled WGS sequence"/>
</dbReference>
<protein>
    <submittedName>
        <fullName evidence="2">Uncharacterized protein</fullName>
    </submittedName>
</protein>
<feature type="compositionally biased region" description="Basic and acidic residues" evidence="1">
    <location>
        <begin position="160"/>
        <end position="169"/>
    </location>
</feature>
<evidence type="ECO:0000256" key="1">
    <source>
        <dbReference type="SAM" id="MobiDB-lite"/>
    </source>
</evidence>
<comment type="caution">
    <text evidence="2">The sequence shown here is derived from an EMBL/GenBank/DDBJ whole genome shotgun (WGS) entry which is preliminary data.</text>
</comment>
<evidence type="ECO:0000313" key="2">
    <source>
        <dbReference type="EMBL" id="GMH15187.1"/>
    </source>
</evidence>
<dbReference type="AlphaFoldDB" id="A0AAD3SQE6"/>
<organism evidence="2 3">
    <name type="scientific">Nepenthes gracilis</name>
    <name type="common">Slender pitcher plant</name>
    <dbReference type="NCBI Taxonomy" id="150966"/>
    <lineage>
        <taxon>Eukaryota</taxon>
        <taxon>Viridiplantae</taxon>
        <taxon>Streptophyta</taxon>
        <taxon>Embryophyta</taxon>
        <taxon>Tracheophyta</taxon>
        <taxon>Spermatophyta</taxon>
        <taxon>Magnoliopsida</taxon>
        <taxon>eudicotyledons</taxon>
        <taxon>Gunneridae</taxon>
        <taxon>Pentapetalae</taxon>
        <taxon>Caryophyllales</taxon>
        <taxon>Nepenthaceae</taxon>
        <taxon>Nepenthes</taxon>
    </lineage>
</organism>